<dbReference type="Proteomes" id="UP000178690">
    <property type="component" value="Unassembled WGS sequence"/>
</dbReference>
<dbReference type="EMBL" id="MHST01000012">
    <property type="protein sequence ID" value="OHA49198.1"/>
    <property type="molecule type" value="Genomic_DNA"/>
</dbReference>
<keyword evidence="1" id="KW-0472">Membrane</keyword>
<proteinExistence type="predicted"/>
<reference evidence="2 3" key="1">
    <citation type="journal article" date="2016" name="Nat. Commun.">
        <title>Thousands of microbial genomes shed light on interconnected biogeochemical processes in an aquifer system.</title>
        <authorList>
            <person name="Anantharaman K."/>
            <person name="Brown C.T."/>
            <person name="Hug L.A."/>
            <person name="Sharon I."/>
            <person name="Castelle C.J."/>
            <person name="Probst A.J."/>
            <person name="Thomas B.C."/>
            <person name="Singh A."/>
            <person name="Wilkins M.J."/>
            <person name="Karaoz U."/>
            <person name="Brodie E.L."/>
            <person name="Williams K.H."/>
            <person name="Hubbard S.S."/>
            <person name="Banfield J.F."/>
        </authorList>
    </citation>
    <scope>NUCLEOTIDE SEQUENCE [LARGE SCALE GENOMIC DNA]</scope>
    <source>
        <strain evidence="3">RIFCSPHIGHO2_01_FULL_58_15</strain>
    </source>
</reference>
<accession>A0A1G2PLK4</accession>
<evidence type="ECO:0000313" key="2">
    <source>
        <dbReference type="EMBL" id="OHA49198.1"/>
    </source>
</evidence>
<keyword evidence="1" id="KW-1133">Transmembrane helix</keyword>
<organism evidence="2 3">
    <name type="scientific">Terrybacteria sp. (strain RIFCSPHIGHO2_01_FULL_58_15)</name>
    <dbReference type="NCBI Taxonomy" id="1802363"/>
    <lineage>
        <taxon>Bacteria</taxon>
        <taxon>Candidatus Terryibacteriota</taxon>
    </lineage>
</organism>
<evidence type="ECO:0000313" key="3">
    <source>
        <dbReference type="Proteomes" id="UP000178690"/>
    </source>
</evidence>
<feature type="transmembrane region" description="Helical" evidence="1">
    <location>
        <begin position="31"/>
        <end position="51"/>
    </location>
</feature>
<comment type="caution">
    <text evidence="2">The sequence shown here is derived from an EMBL/GenBank/DDBJ whole genome shotgun (WGS) entry which is preliminary data.</text>
</comment>
<name>A0A1G2PLK4_TERXR</name>
<dbReference type="STRING" id="1802363.A2682_00830"/>
<dbReference type="AlphaFoldDB" id="A0A1G2PLK4"/>
<feature type="transmembrane region" description="Helical" evidence="1">
    <location>
        <begin position="63"/>
        <end position="84"/>
    </location>
</feature>
<protein>
    <submittedName>
        <fullName evidence="2">Uncharacterized protein</fullName>
    </submittedName>
</protein>
<sequence length="89" mass="9113">MHKNRVILAIIGVSAAVVTLAIAQAAAPLMLIGAVMMLLAMGFFPGTLTGMSRGHRPMALVGVPLWVAAIAIFSLGFAIGHGFAVPFAV</sequence>
<evidence type="ECO:0000256" key="1">
    <source>
        <dbReference type="SAM" id="Phobius"/>
    </source>
</evidence>
<gene>
    <name evidence="2" type="ORF">A2682_00830</name>
</gene>
<keyword evidence="1" id="KW-0812">Transmembrane</keyword>